<organism evidence="3 4">
    <name type="scientific">Sphingomonas echinoides</name>
    <dbReference type="NCBI Taxonomy" id="59803"/>
    <lineage>
        <taxon>Bacteria</taxon>
        <taxon>Pseudomonadati</taxon>
        <taxon>Pseudomonadota</taxon>
        <taxon>Alphaproteobacteria</taxon>
        <taxon>Sphingomonadales</taxon>
        <taxon>Sphingomonadaceae</taxon>
        <taxon>Sphingomonas</taxon>
    </lineage>
</organism>
<gene>
    <name evidence="3" type="ORF">SIL82_04985</name>
</gene>
<accession>A0ABU4PKJ4</accession>
<evidence type="ECO:0000259" key="2">
    <source>
        <dbReference type="PROSITE" id="PS50937"/>
    </source>
</evidence>
<evidence type="ECO:0000313" key="4">
    <source>
        <dbReference type="Proteomes" id="UP001279660"/>
    </source>
</evidence>
<reference evidence="3 4" key="1">
    <citation type="submission" date="2023-11" db="EMBL/GenBank/DDBJ databases">
        <title>MicrobeMod: A computational toolkit for identifying prokaryotic methylation and restriction-modification with nanopore sequencing.</title>
        <authorList>
            <person name="Crits-Christoph A."/>
            <person name="Kang S.C."/>
            <person name="Lee H."/>
            <person name="Ostrov N."/>
        </authorList>
    </citation>
    <scope>NUCLEOTIDE SEQUENCE [LARGE SCALE GENOMIC DNA]</scope>
    <source>
        <strain evidence="3 4">ATCC 14820</strain>
    </source>
</reference>
<dbReference type="InterPro" id="IPR047057">
    <property type="entry name" value="MerR_fam"/>
</dbReference>
<dbReference type="InterPro" id="IPR000551">
    <property type="entry name" value="MerR-type_HTH_dom"/>
</dbReference>
<comment type="caution">
    <text evidence="3">The sequence shown here is derived from an EMBL/GenBank/DDBJ whole genome shotgun (WGS) entry which is preliminary data.</text>
</comment>
<dbReference type="Gene3D" id="1.10.1660.10">
    <property type="match status" value="1"/>
</dbReference>
<keyword evidence="4" id="KW-1185">Reference proteome</keyword>
<proteinExistence type="predicted"/>
<feature type="domain" description="HTH merR-type" evidence="2">
    <location>
        <begin position="18"/>
        <end position="80"/>
    </location>
</feature>
<dbReference type="CDD" id="cd00592">
    <property type="entry name" value="HTH_MerR-like"/>
    <property type="match status" value="1"/>
</dbReference>
<dbReference type="SMART" id="SM00422">
    <property type="entry name" value="HTH_MERR"/>
    <property type="match status" value="1"/>
</dbReference>
<dbReference type="Proteomes" id="UP001279660">
    <property type="component" value="Unassembled WGS sequence"/>
</dbReference>
<dbReference type="RefSeq" id="WP_010404770.1">
    <property type="nucleotide sequence ID" value="NZ_JAWXXV010000001.1"/>
</dbReference>
<dbReference type="PROSITE" id="PS50937">
    <property type="entry name" value="HTH_MERR_2"/>
    <property type="match status" value="1"/>
</dbReference>
<evidence type="ECO:0000256" key="1">
    <source>
        <dbReference type="ARBA" id="ARBA00023125"/>
    </source>
</evidence>
<keyword evidence="1" id="KW-0238">DNA-binding</keyword>
<name>A0ABU4PKJ4_9SPHN</name>
<dbReference type="Pfam" id="PF13411">
    <property type="entry name" value="MerR_1"/>
    <property type="match status" value="1"/>
</dbReference>
<dbReference type="EMBL" id="JAWXXV010000001">
    <property type="protein sequence ID" value="MDX5983607.1"/>
    <property type="molecule type" value="Genomic_DNA"/>
</dbReference>
<evidence type="ECO:0000313" key="3">
    <source>
        <dbReference type="EMBL" id="MDX5983607.1"/>
    </source>
</evidence>
<dbReference type="InterPro" id="IPR009061">
    <property type="entry name" value="DNA-bd_dom_put_sf"/>
</dbReference>
<sequence length="258" mass="28003">MTRIKRPSAQFPDGAADVARRFGITIKTLRLYESAGLLAPVRDAHGWRTYGQAECERLHVILLLRRFGLTIARIGALLDEGAPDVAAVLDLQEQALIDQRNRVEDSLILIAHARRKLRAGGTIDAAALADLARAEPLRLRWTPALEALGARVFTPAQQRRLADVAPTIAAEWAELYAELDTLVDGAPDTPQARALGARAAALIARMTGDDGGLHAALTQFWQDGFADPALAASLPLDRRRWLFLGEAMAAHARDGDSK</sequence>
<dbReference type="PANTHER" id="PTHR30204:SF97">
    <property type="entry name" value="MERR FAMILY REGULATORY PROTEIN"/>
    <property type="match status" value="1"/>
</dbReference>
<dbReference type="PANTHER" id="PTHR30204">
    <property type="entry name" value="REDOX-CYCLING DRUG-SENSING TRANSCRIPTIONAL ACTIVATOR SOXR"/>
    <property type="match status" value="1"/>
</dbReference>
<protein>
    <submittedName>
        <fullName evidence="3">MerR family transcriptional regulator</fullName>
    </submittedName>
</protein>
<dbReference type="SUPFAM" id="SSF46955">
    <property type="entry name" value="Putative DNA-binding domain"/>
    <property type="match status" value="1"/>
</dbReference>